<organism evidence="2 3">
    <name type="scientific">Methanospirillum hungatei JF-1 (strain ATCC 27890 / DSM 864 / NBRC 100397 / JF-1)</name>
    <dbReference type="NCBI Taxonomy" id="323259"/>
    <lineage>
        <taxon>Archaea</taxon>
        <taxon>Methanobacteriati</taxon>
        <taxon>Methanobacteriota</taxon>
        <taxon>Stenosarchaea group</taxon>
        <taxon>Methanomicrobia</taxon>
        <taxon>Methanomicrobiales</taxon>
        <taxon>Methanospirillaceae</taxon>
        <taxon>Methanospirillum</taxon>
    </lineage>
</organism>
<name>Q2FU57_METHJ</name>
<dbReference type="InParanoid" id="Q2FU57"/>
<dbReference type="Gene3D" id="3.30.310.50">
    <property type="entry name" value="Alpha-D-phosphohexomutase, C-terminal domain"/>
    <property type="match status" value="1"/>
</dbReference>
<dbReference type="EnsemblBacteria" id="ABD41992">
    <property type="protein sequence ID" value="ABD41992"/>
    <property type="gene ID" value="Mhun_2287"/>
</dbReference>
<dbReference type="OrthoDB" id="8982at2157"/>
<dbReference type="GeneID" id="3921977"/>
<accession>Q2FU57</accession>
<keyword evidence="3" id="KW-1185">Reference proteome</keyword>
<dbReference type="EMBL" id="CP000254">
    <property type="protein sequence ID" value="ABD41992.1"/>
    <property type="molecule type" value="Genomic_DNA"/>
</dbReference>
<evidence type="ECO:0000313" key="3">
    <source>
        <dbReference type="Proteomes" id="UP000001941"/>
    </source>
</evidence>
<dbReference type="InterPro" id="IPR015419">
    <property type="entry name" value="CTAG/Pcc1"/>
</dbReference>
<dbReference type="Pfam" id="PF09341">
    <property type="entry name" value="Pcc1"/>
    <property type="match status" value="1"/>
</dbReference>
<dbReference type="Proteomes" id="UP000001941">
    <property type="component" value="Chromosome"/>
</dbReference>
<comment type="similarity">
    <text evidence="1">Belongs to the CTAG/PCC1 family.</text>
</comment>
<dbReference type="KEGG" id="mhu:Mhun_2287"/>
<evidence type="ECO:0008006" key="4">
    <source>
        <dbReference type="Google" id="ProtNLM"/>
    </source>
</evidence>
<dbReference type="STRING" id="323259.Mhun_2287"/>
<gene>
    <name evidence="2" type="ordered locus">Mhun_2287</name>
</gene>
<dbReference type="eggNOG" id="arCOG04414">
    <property type="taxonomic scope" value="Archaea"/>
</dbReference>
<protein>
    <recommendedName>
        <fullName evidence="4">Transcription factor Pcc1</fullName>
    </recommendedName>
</protein>
<evidence type="ECO:0000256" key="1">
    <source>
        <dbReference type="ARBA" id="ARBA00007073"/>
    </source>
</evidence>
<proteinExistence type="inferred from homology"/>
<reference evidence="3" key="1">
    <citation type="journal article" date="2016" name="Stand. Genomic Sci.">
        <title>Complete genome sequence of Methanospirillum hungatei type strain JF1.</title>
        <authorList>
            <person name="Gunsalus R.P."/>
            <person name="Cook L.E."/>
            <person name="Crable B."/>
            <person name="Rohlin L."/>
            <person name="McDonald E."/>
            <person name="Mouttaki H."/>
            <person name="Sieber J.R."/>
            <person name="Poweleit N."/>
            <person name="Zhou H."/>
            <person name="Lapidus A.L."/>
            <person name="Daligault H.E."/>
            <person name="Land M."/>
            <person name="Gilna P."/>
            <person name="Ivanova N."/>
            <person name="Kyrpides N."/>
            <person name="Culley D.E."/>
            <person name="McInerney M.J."/>
        </authorList>
    </citation>
    <scope>NUCLEOTIDE SEQUENCE [LARGE SCALE GENOMIC DNA]</scope>
    <source>
        <strain evidence="3">ATCC 27890 / DSM 864 / NBRC 100397 / JF-1</strain>
    </source>
</reference>
<sequence>MMHEAIFTFETPDTGVIVRSLLPEAETDGAGRSWGTITETSESSFEIRIRAEDLTALRAALNTWLRLVQIAEEMVQTTKKAGRTNE</sequence>
<dbReference type="HOGENOM" id="CLU_170076_2_0_2"/>
<dbReference type="AlphaFoldDB" id="Q2FU57"/>
<dbReference type="RefSeq" id="WP_011449250.1">
    <property type="nucleotide sequence ID" value="NC_007796.1"/>
</dbReference>
<evidence type="ECO:0000313" key="2">
    <source>
        <dbReference type="EMBL" id="ABD41992.1"/>
    </source>
</evidence>
<dbReference type="NCBIfam" id="NF011470">
    <property type="entry name" value="PRK14887.1"/>
    <property type="match status" value="1"/>
</dbReference>